<dbReference type="HAMAP" id="MF_01249">
    <property type="entry name" value="HPr_kinase"/>
    <property type="match status" value="1"/>
</dbReference>
<name>A0A9D1N9G9_9FIRM</name>
<comment type="function">
    <text evidence="10">Catalyzes the ATP- as well as the pyrophosphate-dependent phosphorylation of a specific serine residue in HPr, a phosphocarrier protein of the phosphoenolpyruvate-dependent sugar phosphotransferase system (PTS). HprK/P also catalyzes the pyrophosphate-producing, inorganic phosphate-dependent dephosphorylation (phosphorolysis) of seryl-phosphorylated HPr (P-Ser-HPr). The two antagonistic activities of HprK/P are regulated by several intracellular metabolites, which change their concentration in response to the absence or presence of rapidly metabolisable carbon sources (glucose, fructose, etc.) in the growth medium. Therefore, by controlling the phosphorylation state of HPr, HPrK/P is a sensor enzyme that plays a major role in the regulation of carbon metabolism and sugar transport: it mediates carbon catabolite repression (CCR), and regulates PTS-catalyzed carbohydrate uptake and inducer exclusion.</text>
</comment>
<comment type="domain">
    <text evidence="10">The Walker A ATP-binding motif also binds Pi and PPi.</text>
</comment>
<feature type="domain" description="HPr(Ser) kinase/phosphorylase N-terminal" evidence="11">
    <location>
        <begin position="18"/>
        <end position="137"/>
    </location>
</feature>
<dbReference type="PANTHER" id="PTHR30305:SF1">
    <property type="entry name" value="HPR KINASE_PHOSPHORYLASE"/>
    <property type="match status" value="1"/>
</dbReference>
<dbReference type="EC" id="2.7.11.-" evidence="10"/>
<dbReference type="InterPro" id="IPR003755">
    <property type="entry name" value="HPr(Ser)_kin/Pase"/>
</dbReference>
<evidence type="ECO:0000256" key="1">
    <source>
        <dbReference type="ARBA" id="ARBA00001120"/>
    </source>
</evidence>
<evidence type="ECO:0000259" key="11">
    <source>
        <dbReference type="Pfam" id="PF02603"/>
    </source>
</evidence>
<dbReference type="EMBL" id="DVOE01000042">
    <property type="protein sequence ID" value="HIU98760.1"/>
    <property type="molecule type" value="Genomic_DNA"/>
</dbReference>
<dbReference type="GO" id="GO:0004712">
    <property type="term" value="F:protein serine/threonine/tyrosine kinase activity"/>
    <property type="evidence" value="ECO:0007669"/>
    <property type="project" value="UniProtKB-UniRule"/>
</dbReference>
<feature type="active site" evidence="10">
    <location>
        <position position="148"/>
    </location>
</feature>
<feature type="domain" description="HPr kinase/phosphorylase C-terminal" evidence="12">
    <location>
        <begin position="140"/>
        <end position="307"/>
    </location>
</feature>
<dbReference type="EC" id="2.7.4.-" evidence="10"/>
<comment type="miscellaneous">
    <text evidence="10">Both phosphorylation and phosphorolysis are carried out by the same active site and suggest a common mechanism for both reactions.</text>
</comment>
<comment type="catalytic activity">
    <reaction evidence="9 10">
        <text>[HPr protein]-O-phospho-L-serine + phosphate + H(+) = [HPr protein]-L-serine + diphosphate</text>
        <dbReference type="Rhea" id="RHEA:46604"/>
        <dbReference type="Rhea" id="RHEA-COMP:11602"/>
        <dbReference type="Rhea" id="RHEA-COMP:11603"/>
        <dbReference type="ChEBI" id="CHEBI:15378"/>
        <dbReference type="ChEBI" id="CHEBI:29999"/>
        <dbReference type="ChEBI" id="CHEBI:33019"/>
        <dbReference type="ChEBI" id="CHEBI:43474"/>
        <dbReference type="ChEBI" id="CHEBI:83421"/>
    </reaction>
</comment>
<dbReference type="GO" id="GO:0005524">
    <property type="term" value="F:ATP binding"/>
    <property type="evidence" value="ECO:0007669"/>
    <property type="project" value="UniProtKB-UniRule"/>
</dbReference>
<dbReference type="InterPro" id="IPR011104">
    <property type="entry name" value="Hpr_kin/Pase_C"/>
</dbReference>
<comment type="caution">
    <text evidence="13">The sequence shown here is derived from an EMBL/GenBank/DDBJ whole genome shotgun (WGS) entry which is preliminary data.</text>
</comment>
<dbReference type="GO" id="GO:0006109">
    <property type="term" value="P:regulation of carbohydrate metabolic process"/>
    <property type="evidence" value="ECO:0007669"/>
    <property type="project" value="UniProtKB-UniRule"/>
</dbReference>
<comment type="catalytic activity">
    <reaction evidence="1 10">
        <text>[HPr protein]-L-serine + ATP = [HPr protein]-O-phospho-L-serine + ADP + H(+)</text>
        <dbReference type="Rhea" id="RHEA:46600"/>
        <dbReference type="Rhea" id="RHEA-COMP:11602"/>
        <dbReference type="Rhea" id="RHEA-COMP:11603"/>
        <dbReference type="ChEBI" id="CHEBI:15378"/>
        <dbReference type="ChEBI" id="CHEBI:29999"/>
        <dbReference type="ChEBI" id="CHEBI:30616"/>
        <dbReference type="ChEBI" id="CHEBI:83421"/>
        <dbReference type="ChEBI" id="CHEBI:456216"/>
    </reaction>
</comment>
<evidence type="ECO:0000256" key="10">
    <source>
        <dbReference type="HAMAP-Rule" id="MF_01249"/>
    </source>
</evidence>
<reference evidence="13" key="2">
    <citation type="journal article" date="2021" name="PeerJ">
        <title>Extensive microbial diversity within the chicken gut microbiome revealed by metagenomics and culture.</title>
        <authorList>
            <person name="Gilroy R."/>
            <person name="Ravi A."/>
            <person name="Getino M."/>
            <person name="Pursley I."/>
            <person name="Horton D.L."/>
            <person name="Alikhan N.F."/>
            <person name="Baker D."/>
            <person name="Gharbi K."/>
            <person name="Hall N."/>
            <person name="Watson M."/>
            <person name="Adriaenssens E.M."/>
            <person name="Foster-Nyarko E."/>
            <person name="Jarju S."/>
            <person name="Secka A."/>
            <person name="Antonio M."/>
            <person name="Oren A."/>
            <person name="Chaudhuri R.R."/>
            <person name="La Ragione R."/>
            <person name="Hildebrand F."/>
            <person name="Pallen M.J."/>
        </authorList>
    </citation>
    <scope>NUCLEOTIDE SEQUENCE</scope>
    <source>
        <strain evidence="13">10406</strain>
    </source>
</reference>
<comment type="subunit">
    <text evidence="10">Homohexamer.</text>
</comment>
<comment type="cofactor">
    <cofactor evidence="10">
        <name>Mg(2+)</name>
        <dbReference type="ChEBI" id="CHEBI:18420"/>
    </cofactor>
</comment>
<keyword evidence="10" id="KW-0119">Carbohydrate metabolism</keyword>
<keyword evidence="8 10" id="KW-0511">Multifunctional enzyme</keyword>
<comment type="caution">
    <text evidence="10">Lacks conserved residue(s) required for the propagation of feature annotation.</text>
</comment>
<dbReference type="GO" id="GO:0000287">
    <property type="term" value="F:magnesium ion binding"/>
    <property type="evidence" value="ECO:0007669"/>
    <property type="project" value="UniProtKB-UniRule"/>
</dbReference>
<feature type="active site" description="Proton acceptor; for phosphorylation activity. Proton donor; for dephosphorylation activity" evidence="10">
    <location>
        <position position="187"/>
    </location>
</feature>
<evidence type="ECO:0000313" key="13">
    <source>
        <dbReference type="EMBL" id="HIU98760.1"/>
    </source>
</evidence>
<dbReference type="CDD" id="cd01918">
    <property type="entry name" value="HprK_C"/>
    <property type="match status" value="1"/>
</dbReference>
<dbReference type="Pfam" id="PF07475">
    <property type="entry name" value="Hpr_kinase_C"/>
    <property type="match status" value="1"/>
</dbReference>
<evidence type="ECO:0000259" key="12">
    <source>
        <dbReference type="Pfam" id="PF07475"/>
    </source>
</evidence>
<dbReference type="SUPFAM" id="SSF53795">
    <property type="entry name" value="PEP carboxykinase-like"/>
    <property type="match status" value="1"/>
</dbReference>
<gene>
    <name evidence="10 13" type="primary">hprK</name>
    <name evidence="13" type="ORF">IAC73_02830</name>
</gene>
<evidence type="ECO:0000256" key="5">
    <source>
        <dbReference type="ARBA" id="ARBA00022741"/>
    </source>
</evidence>
<dbReference type="InterPro" id="IPR027417">
    <property type="entry name" value="P-loop_NTPase"/>
</dbReference>
<dbReference type="PANTHER" id="PTHR30305">
    <property type="entry name" value="PROTEIN YJDM-RELATED"/>
    <property type="match status" value="1"/>
</dbReference>
<dbReference type="AlphaFoldDB" id="A0A9D1N9G9"/>
<keyword evidence="6 10" id="KW-0418">Kinase</keyword>
<sequence length="319" mass="34929">MKTVGPVYKPTEFRIAAEKFAADLGLGVAYAPEEEICFSSTATNRPGLLLAGFDTHFPVHRVQALGNAESAYLDSLAPDARRAKLERLFEKKVPCVIVSQGHGADETMKEIAARYGVALLLSDATTGAVMSDCTQYLTAALAESATIHGELLDISGIGVLIIGDTGIGKSETALELVHRGHMLVADDLVEVKRIKNKIYGYPSRTTANLLEVRGVGLIDVEAMYGVGGVLNQKRIHLVIEMEKWRDDKTYDRLGDERLTYDILGVEFERIVVPVSAGRNLAVVIEAASRNFRLRSMGRDALDELSIRLMEKNRPGAEEW</sequence>
<evidence type="ECO:0000256" key="2">
    <source>
        <dbReference type="ARBA" id="ARBA00006883"/>
    </source>
</evidence>
<evidence type="ECO:0000256" key="7">
    <source>
        <dbReference type="ARBA" id="ARBA00022840"/>
    </source>
</evidence>
<reference evidence="13" key="1">
    <citation type="submission" date="2020-10" db="EMBL/GenBank/DDBJ databases">
        <authorList>
            <person name="Gilroy R."/>
        </authorList>
    </citation>
    <scope>NUCLEOTIDE SEQUENCE</scope>
    <source>
        <strain evidence="13">10406</strain>
    </source>
</reference>
<evidence type="ECO:0000256" key="3">
    <source>
        <dbReference type="ARBA" id="ARBA00022527"/>
    </source>
</evidence>
<protein>
    <recommendedName>
        <fullName evidence="10">HPr kinase/phosphorylase</fullName>
        <shortName evidence="10">HPrK/P</shortName>
        <ecNumber evidence="10">2.7.11.-</ecNumber>
        <ecNumber evidence="10">2.7.4.-</ecNumber>
    </recommendedName>
    <alternativeName>
        <fullName evidence="10">HPr(Ser) kinase/phosphorylase</fullName>
    </alternativeName>
</protein>
<dbReference type="GO" id="GO:0000155">
    <property type="term" value="F:phosphorelay sensor kinase activity"/>
    <property type="evidence" value="ECO:0007669"/>
    <property type="project" value="InterPro"/>
</dbReference>
<dbReference type="InterPro" id="IPR011126">
    <property type="entry name" value="Hpr_kin/Pase_Hpr_N"/>
</dbReference>
<dbReference type="Proteomes" id="UP000886857">
    <property type="component" value="Unassembled WGS sequence"/>
</dbReference>
<keyword evidence="10" id="KW-0460">Magnesium</keyword>
<evidence type="ECO:0000256" key="8">
    <source>
        <dbReference type="ARBA" id="ARBA00023268"/>
    </source>
</evidence>
<dbReference type="GO" id="GO:0004674">
    <property type="term" value="F:protein serine/threonine kinase activity"/>
    <property type="evidence" value="ECO:0007669"/>
    <property type="project" value="UniProtKB-KW"/>
</dbReference>
<organism evidence="13 14">
    <name type="scientific">Candidatus Limadaptatus stercoripullorum</name>
    <dbReference type="NCBI Taxonomy" id="2840846"/>
    <lineage>
        <taxon>Bacteria</taxon>
        <taxon>Bacillati</taxon>
        <taxon>Bacillota</taxon>
        <taxon>Clostridia</taxon>
        <taxon>Eubacteriales</taxon>
        <taxon>Candidatus Limadaptatus</taxon>
    </lineage>
</organism>
<feature type="region of interest" description="Important for the catalytic mechanism of both phosphorylation and dephosphorylation" evidence="10">
    <location>
        <begin position="210"/>
        <end position="219"/>
    </location>
</feature>
<keyword evidence="5 10" id="KW-0547">Nucleotide-binding</keyword>
<evidence type="ECO:0000256" key="9">
    <source>
        <dbReference type="ARBA" id="ARBA00047657"/>
    </source>
</evidence>
<feature type="active site" evidence="10">
    <location>
        <position position="169"/>
    </location>
</feature>
<feature type="region of interest" description="Important for the catalytic mechanism of dephosphorylation" evidence="10">
    <location>
        <begin position="273"/>
        <end position="278"/>
    </location>
</feature>
<evidence type="ECO:0000256" key="6">
    <source>
        <dbReference type="ARBA" id="ARBA00022777"/>
    </source>
</evidence>
<keyword evidence="10" id="KW-0479">Metal-binding</keyword>
<feature type="binding site" evidence="10">
    <location>
        <position position="211"/>
    </location>
    <ligand>
        <name>Mg(2+)</name>
        <dbReference type="ChEBI" id="CHEBI:18420"/>
    </ligand>
</feature>
<evidence type="ECO:0000256" key="4">
    <source>
        <dbReference type="ARBA" id="ARBA00022679"/>
    </source>
</evidence>
<dbReference type="Pfam" id="PF02603">
    <property type="entry name" value="Hpr_kinase_N"/>
    <property type="match status" value="1"/>
</dbReference>
<evidence type="ECO:0000313" key="14">
    <source>
        <dbReference type="Proteomes" id="UP000886857"/>
    </source>
</evidence>
<comment type="similarity">
    <text evidence="2 10">Belongs to the HPrK/P family.</text>
</comment>
<feature type="binding site" evidence="10">
    <location>
        <position position="170"/>
    </location>
    <ligand>
        <name>Mg(2+)</name>
        <dbReference type="ChEBI" id="CHEBI:18420"/>
    </ligand>
</feature>
<accession>A0A9D1N9G9</accession>
<dbReference type="Gene3D" id="3.40.50.300">
    <property type="entry name" value="P-loop containing nucleotide triphosphate hydrolases"/>
    <property type="match status" value="1"/>
</dbReference>
<feature type="active site" evidence="10">
    <location>
        <position position="252"/>
    </location>
</feature>
<keyword evidence="4 10" id="KW-0808">Transferase</keyword>
<proteinExistence type="inferred from homology"/>
<keyword evidence="7 10" id="KW-0067">ATP-binding</keyword>
<dbReference type="Gene3D" id="3.40.1390.20">
    <property type="entry name" value="HprK N-terminal domain-like"/>
    <property type="match status" value="1"/>
</dbReference>
<dbReference type="InterPro" id="IPR028979">
    <property type="entry name" value="Ser_kin/Pase_Hpr-like_N_sf"/>
</dbReference>
<dbReference type="SUPFAM" id="SSF75138">
    <property type="entry name" value="HprK N-terminal domain-like"/>
    <property type="match status" value="1"/>
</dbReference>
<keyword evidence="3 10" id="KW-0723">Serine/threonine-protein kinase</keyword>
<dbReference type="NCBIfam" id="TIGR00679">
    <property type="entry name" value="hpr-ser"/>
    <property type="match status" value="1"/>
</dbReference>